<dbReference type="GO" id="GO:0000775">
    <property type="term" value="C:chromosome, centromeric region"/>
    <property type="evidence" value="ECO:0007669"/>
    <property type="project" value="UniProtKB-SubCell"/>
</dbReference>
<name>A0A5M8PX36_9LECA</name>
<evidence type="ECO:0000256" key="2">
    <source>
        <dbReference type="ARBA" id="ARBA00004584"/>
    </source>
</evidence>
<comment type="subcellular location">
    <subcellularLocation>
        <location evidence="2">Chromosome</location>
        <location evidence="2">Centromere</location>
    </subcellularLocation>
    <subcellularLocation>
        <location evidence="1">Nucleus</location>
    </subcellularLocation>
</comment>
<dbReference type="OrthoDB" id="8864979at2759"/>
<dbReference type="PANTHER" id="PTHR31740">
    <property type="entry name" value="CENTROMERE PROTEIN L"/>
    <property type="match status" value="1"/>
</dbReference>
<evidence type="ECO:0000256" key="5">
    <source>
        <dbReference type="ARBA" id="ARBA00023242"/>
    </source>
</evidence>
<dbReference type="GO" id="GO:0005634">
    <property type="term" value="C:nucleus"/>
    <property type="evidence" value="ECO:0007669"/>
    <property type="project" value="UniProtKB-SubCell"/>
</dbReference>
<dbReference type="PANTHER" id="PTHR31740:SF2">
    <property type="entry name" value="CENTROMERE PROTEIN L"/>
    <property type="match status" value="1"/>
</dbReference>
<sequence length="366" mass="39569">MASSPPSEVAQGSQQPIYPLYNKTYTLHRLSPLHNLSSLSPASLTQHARRLLSILRGDVLRGVRVGFESIGDGVVNAGRLESCEWKLLANAEAWERQQHADEAEQEDTMAKETAGVWIELEYEKTNYTALLLRNPRPRRDRGNEASAAPAEEGEIHLPLLLTHMPSALRSTLQDYLTTTFDARIEETRLSSTFLAAALEGFLADLSPLGAAGMAKVVKDLQITLAFRIPVAPSLRTLDVTIRRQDVWGFLVKGKSTAAGKDGGGAKAFMSALGGYLKAHLALDITHEDVGVSKMACGGFVLARDGRAKIMGTAEGGVEGDEGETGRRAVGGLMGRLFERAEVWRFEDGLGGGRNLQPGLESTCKDS</sequence>
<keyword evidence="4" id="KW-0158">Chromosome</keyword>
<reference evidence="7 8" key="1">
    <citation type="submission" date="2019-09" db="EMBL/GenBank/DDBJ databases">
        <title>The hologenome of the rock-dwelling lichen Lasallia pustulata.</title>
        <authorList>
            <person name="Greshake Tzovaras B."/>
            <person name="Segers F."/>
            <person name="Bicker A."/>
            <person name="Dal Grande F."/>
            <person name="Otte J."/>
            <person name="Hankeln T."/>
            <person name="Schmitt I."/>
            <person name="Ebersberger I."/>
        </authorList>
    </citation>
    <scope>NUCLEOTIDE SEQUENCE [LARGE SCALE GENOMIC DNA]</scope>
    <source>
        <strain evidence="7">A1-1</strain>
    </source>
</reference>
<keyword evidence="6" id="KW-0137">Centromere</keyword>
<comment type="similarity">
    <text evidence="3">Belongs to the CENP-L/IML3 family.</text>
</comment>
<evidence type="ECO:0000256" key="1">
    <source>
        <dbReference type="ARBA" id="ARBA00004123"/>
    </source>
</evidence>
<keyword evidence="5" id="KW-0539">Nucleus</keyword>
<organism evidence="7 8">
    <name type="scientific">Lasallia pustulata</name>
    <dbReference type="NCBI Taxonomy" id="136370"/>
    <lineage>
        <taxon>Eukaryota</taxon>
        <taxon>Fungi</taxon>
        <taxon>Dikarya</taxon>
        <taxon>Ascomycota</taxon>
        <taxon>Pezizomycotina</taxon>
        <taxon>Lecanoromycetes</taxon>
        <taxon>OSLEUM clade</taxon>
        <taxon>Umbilicariomycetidae</taxon>
        <taxon>Umbilicariales</taxon>
        <taxon>Umbilicariaceae</taxon>
        <taxon>Lasallia</taxon>
    </lineage>
</organism>
<evidence type="ECO:0000256" key="3">
    <source>
        <dbReference type="ARBA" id="ARBA00011060"/>
    </source>
</evidence>
<dbReference type="Pfam" id="PF13092">
    <property type="entry name" value="CENP-L"/>
    <property type="match status" value="1"/>
</dbReference>
<accession>A0A5M8PX36</accession>
<evidence type="ECO:0000256" key="6">
    <source>
        <dbReference type="ARBA" id="ARBA00023328"/>
    </source>
</evidence>
<dbReference type="Proteomes" id="UP000324767">
    <property type="component" value="Unassembled WGS sequence"/>
</dbReference>
<evidence type="ECO:0000313" key="8">
    <source>
        <dbReference type="Proteomes" id="UP000324767"/>
    </source>
</evidence>
<proteinExistence type="inferred from homology"/>
<evidence type="ECO:0000313" key="7">
    <source>
        <dbReference type="EMBL" id="KAA6413981.1"/>
    </source>
</evidence>
<gene>
    <name evidence="7" type="ORF">FRX48_02343</name>
</gene>
<protein>
    <submittedName>
        <fullName evidence="7">Uncharacterized protein</fullName>
    </submittedName>
</protein>
<dbReference type="InterPro" id="IPR025204">
    <property type="entry name" value="CENP-L"/>
</dbReference>
<evidence type="ECO:0000256" key="4">
    <source>
        <dbReference type="ARBA" id="ARBA00022454"/>
    </source>
</evidence>
<comment type="caution">
    <text evidence="7">The sequence shown here is derived from an EMBL/GenBank/DDBJ whole genome shotgun (WGS) entry which is preliminary data.</text>
</comment>
<dbReference type="AlphaFoldDB" id="A0A5M8PX36"/>
<dbReference type="EMBL" id="VXIT01000003">
    <property type="protein sequence ID" value="KAA6413981.1"/>
    <property type="molecule type" value="Genomic_DNA"/>
</dbReference>